<dbReference type="PRINTS" id="PR00344">
    <property type="entry name" value="BCTRLSENSOR"/>
</dbReference>
<keyword evidence="14 15" id="KW-0472">Membrane</keyword>
<dbReference type="CDD" id="cd00075">
    <property type="entry name" value="HATPase"/>
    <property type="match status" value="1"/>
</dbReference>
<dbReference type="Gene3D" id="3.30.450.20">
    <property type="entry name" value="PAS domain"/>
    <property type="match status" value="2"/>
</dbReference>
<dbReference type="CDD" id="cd00130">
    <property type="entry name" value="PAS"/>
    <property type="match status" value="1"/>
</dbReference>
<keyword evidence="12 15" id="KW-1133">Transmembrane helix</keyword>
<dbReference type="GO" id="GO:0005524">
    <property type="term" value="F:ATP binding"/>
    <property type="evidence" value="ECO:0007669"/>
    <property type="project" value="UniProtKB-KW"/>
</dbReference>
<evidence type="ECO:0000256" key="10">
    <source>
        <dbReference type="ARBA" id="ARBA00022777"/>
    </source>
</evidence>
<evidence type="ECO:0000256" key="1">
    <source>
        <dbReference type="ARBA" id="ARBA00000085"/>
    </source>
</evidence>
<dbReference type="InterPro" id="IPR003594">
    <property type="entry name" value="HATPase_dom"/>
</dbReference>
<keyword evidence="8 15" id="KW-0812">Transmembrane</keyword>
<sequence length="587" mass="66038">MTRFRLKLTFTILILISFVLLLLGGFFAKVLERSYMETLSDLLRKEALLIAEAVHDPSIYNNNEKLRERVYDFTQSTEARVTVINAKGEVLSDTNHDPSDMENHSNRPEFISAMKGETAMAMRFSDTLGYQMMYISTPIKQNGMVVGVVRSAMSMESITDTIHSMWYSLLTGLLVTVLIGSLISARIASSITKPIEEITRVARNITQRQYESRVRLKASDEIGQLASAINFMASSLEQQMYEISENQQRLSGVLTNMTSGVIFVTESRRIMLVNPAVEKLLGTAGQDLVGKLHIEAGKNFVLSQSIDKCIDTGEKMREEIHIYYPEERILDVNLAPYINFKGEKKGVVTVLHDITEIRRLEKMRSEFVANVSHELRTPITSIKGFTETLLDGAMQDEELCRNFLQIISEESERLFRLIREILDLSKIEQKRIVINMTEVNINKLVEGTASLLQEQIQRKGLRFIMPAAKDVTMISDRDCMNQILLNLITNAVAYTPEGGTVKVEVSKDEQNVTIVVADTGIGIPEGDIPRIFERFYRVDKARSRDSGGTGLGLAIVKHLIDALHGEIAVQSEEGRGTTFILVFPLDK</sequence>
<feature type="domain" description="Histidine kinase" evidence="16">
    <location>
        <begin position="370"/>
        <end position="587"/>
    </location>
</feature>
<dbReference type="PROSITE" id="PS50109">
    <property type="entry name" value="HIS_KIN"/>
    <property type="match status" value="1"/>
</dbReference>
<dbReference type="InterPro" id="IPR036890">
    <property type="entry name" value="HATPase_C_sf"/>
</dbReference>
<organism evidence="19 20">
    <name type="scientific">Brevibacillus fluminis</name>
    <dbReference type="NCBI Taxonomy" id="511487"/>
    <lineage>
        <taxon>Bacteria</taxon>
        <taxon>Bacillati</taxon>
        <taxon>Bacillota</taxon>
        <taxon>Bacilli</taxon>
        <taxon>Bacillales</taxon>
        <taxon>Paenibacillaceae</taxon>
        <taxon>Brevibacillus</taxon>
    </lineage>
</organism>
<dbReference type="Proteomes" id="UP000271031">
    <property type="component" value="Unassembled WGS sequence"/>
</dbReference>
<evidence type="ECO:0000256" key="6">
    <source>
        <dbReference type="ARBA" id="ARBA00022553"/>
    </source>
</evidence>
<evidence type="ECO:0000256" key="15">
    <source>
        <dbReference type="SAM" id="Phobius"/>
    </source>
</evidence>
<comment type="subcellular location">
    <subcellularLocation>
        <location evidence="3">Cell membrane</location>
        <topology evidence="3">Multi-pass membrane protein</topology>
    </subcellularLocation>
    <subcellularLocation>
        <location evidence="2">Membrane raft</location>
        <topology evidence="2">Multi-pass membrane protein</topology>
    </subcellularLocation>
</comment>
<dbReference type="InterPro" id="IPR031967">
    <property type="entry name" value="PhoR_single_Cache-like_dom"/>
</dbReference>
<dbReference type="SUPFAM" id="SSF47384">
    <property type="entry name" value="Homodimeric domain of signal transducing histidine kinase"/>
    <property type="match status" value="1"/>
</dbReference>
<dbReference type="InterPro" id="IPR036097">
    <property type="entry name" value="HisK_dim/P_sf"/>
</dbReference>
<keyword evidence="11" id="KW-0067">ATP-binding</keyword>
<protein>
    <recommendedName>
        <fullName evidence="4">histidine kinase</fullName>
        <ecNumber evidence="4">2.7.13.3</ecNumber>
    </recommendedName>
</protein>
<dbReference type="GO" id="GO:0004721">
    <property type="term" value="F:phosphoprotein phosphatase activity"/>
    <property type="evidence" value="ECO:0007669"/>
    <property type="project" value="TreeGrafter"/>
</dbReference>
<evidence type="ECO:0000256" key="14">
    <source>
        <dbReference type="ARBA" id="ARBA00023136"/>
    </source>
</evidence>
<dbReference type="PANTHER" id="PTHR45453:SF1">
    <property type="entry name" value="PHOSPHATE REGULON SENSOR PROTEIN PHOR"/>
    <property type="match status" value="1"/>
</dbReference>
<dbReference type="GO" id="GO:0006355">
    <property type="term" value="P:regulation of DNA-templated transcription"/>
    <property type="evidence" value="ECO:0007669"/>
    <property type="project" value="InterPro"/>
</dbReference>
<dbReference type="Gene3D" id="6.10.340.10">
    <property type="match status" value="1"/>
</dbReference>
<dbReference type="InterPro" id="IPR013767">
    <property type="entry name" value="PAS_fold"/>
</dbReference>
<dbReference type="SUPFAM" id="SSF55874">
    <property type="entry name" value="ATPase domain of HSP90 chaperone/DNA topoisomerase II/histidine kinase"/>
    <property type="match status" value="1"/>
</dbReference>
<evidence type="ECO:0000259" key="18">
    <source>
        <dbReference type="PROSITE" id="PS50885"/>
    </source>
</evidence>
<evidence type="ECO:0000256" key="3">
    <source>
        <dbReference type="ARBA" id="ARBA00004651"/>
    </source>
</evidence>
<dbReference type="SMART" id="SM00388">
    <property type="entry name" value="HisKA"/>
    <property type="match status" value="1"/>
</dbReference>
<dbReference type="CDD" id="cd06225">
    <property type="entry name" value="HAMP"/>
    <property type="match status" value="1"/>
</dbReference>
<dbReference type="SUPFAM" id="SSF103190">
    <property type="entry name" value="Sensory domain-like"/>
    <property type="match status" value="1"/>
</dbReference>
<dbReference type="GO" id="GO:0000155">
    <property type="term" value="F:phosphorelay sensor kinase activity"/>
    <property type="evidence" value="ECO:0007669"/>
    <property type="project" value="InterPro"/>
</dbReference>
<dbReference type="RefSeq" id="WP_122917798.1">
    <property type="nucleotide sequence ID" value="NZ_RHHQ01000008.1"/>
</dbReference>
<dbReference type="Gene3D" id="3.30.565.10">
    <property type="entry name" value="Histidine kinase-like ATPase, C-terminal domain"/>
    <property type="match status" value="1"/>
</dbReference>
<keyword evidence="13" id="KW-0902">Two-component regulatory system</keyword>
<evidence type="ECO:0000256" key="4">
    <source>
        <dbReference type="ARBA" id="ARBA00012438"/>
    </source>
</evidence>
<dbReference type="InterPro" id="IPR035965">
    <property type="entry name" value="PAS-like_dom_sf"/>
</dbReference>
<dbReference type="InterPro" id="IPR050351">
    <property type="entry name" value="BphY/WalK/GraS-like"/>
</dbReference>
<dbReference type="NCBIfam" id="TIGR00229">
    <property type="entry name" value="sensory_box"/>
    <property type="match status" value="1"/>
</dbReference>
<dbReference type="SUPFAM" id="SSF55785">
    <property type="entry name" value="PYP-like sensor domain (PAS domain)"/>
    <property type="match status" value="1"/>
</dbReference>
<dbReference type="PROSITE" id="PS50112">
    <property type="entry name" value="PAS"/>
    <property type="match status" value="1"/>
</dbReference>
<evidence type="ECO:0000313" key="19">
    <source>
        <dbReference type="EMBL" id="RNB89542.1"/>
    </source>
</evidence>
<dbReference type="PANTHER" id="PTHR45453">
    <property type="entry name" value="PHOSPHATE REGULON SENSOR PROTEIN PHOR"/>
    <property type="match status" value="1"/>
</dbReference>
<comment type="caution">
    <text evidence="19">The sequence shown here is derived from an EMBL/GenBank/DDBJ whole genome shotgun (WGS) entry which is preliminary data.</text>
</comment>
<feature type="domain" description="HAMP" evidence="18">
    <location>
        <begin position="189"/>
        <end position="241"/>
    </location>
</feature>
<dbReference type="EMBL" id="RHHQ01000008">
    <property type="protein sequence ID" value="RNB89542.1"/>
    <property type="molecule type" value="Genomic_DNA"/>
</dbReference>
<dbReference type="Pfam" id="PF00672">
    <property type="entry name" value="HAMP"/>
    <property type="match status" value="1"/>
</dbReference>
<dbReference type="EC" id="2.7.13.3" evidence="4"/>
<dbReference type="SMART" id="SM00387">
    <property type="entry name" value="HATPase_c"/>
    <property type="match status" value="1"/>
</dbReference>
<evidence type="ECO:0000313" key="20">
    <source>
        <dbReference type="Proteomes" id="UP000271031"/>
    </source>
</evidence>
<feature type="domain" description="PAS" evidence="17">
    <location>
        <begin position="246"/>
        <end position="291"/>
    </location>
</feature>
<proteinExistence type="predicted"/>
<comment type="catalytic activity">
    <reaction evidence="1">
        <text>ATP + protein L-histidine = ADP + protein N-phospho-L-histidine.</text>
        <dbReference type="EC" id="2.7.13.3"/>
    </reaction>
</comment>
<dbReference type="GO" id="GO:0045121">
    <property type="term" value="C:membrane raft"/>
    <property type="evidence" value="ECO:0007669"/>
    <property type="project" value="UniProtKB-SubCell"/>
</dbReference>
<evidence type="ECO:0000256" key="5">
    <source>
        <dbReference type="ARBA" id="ARBA00022475"/>
    </source>
</evidence>
<dbReference type="GO" id="GO:0005886">
    <property type="term" value="C:plasma membrane"/>
    <property type="evidence" value="ECO:0007669"/>
    <property type="project" value="UniProtKB-SubCell"/>
</dbReference>
<dbReference type="Pfam" id="PF00989">
    <property type="entry name" value="PAS"/>
    <property type="match status" value="1"/>
</dbReference>
<evidence type="ECO:0000256" key="11">
    <source>
        <dbReference type="ARBA" id="ARBA00022840"/>
    </source>
</evidence>
<reference evidence="19 20" key="1">
    <citation type="submission" date="2018-10" db="EMBL/GenBank/DDBJ databases">
        <title>Phylogenomics of Brevibacillus.</title>
        <authorList>
            <person name="Dunlap C."/>
        </authorList>
    </citation>
    <scope>NUCLEOTIDE SEQUENCE [LARGE SCALE GENOMIC DNA]</scope>
    <source>
        <strain evidence="19 20">JCM 15716</strain>
    </source>
</reference>
<dbReference type="SUPFAM" id="SSF158472">
    <property type="entry name" value="HAMP domain-like"/>
    <property type="match status" value="1"/>
</dbReference>
<keyword evidence="5" id="KW-1003">Cell membrane</keyword>
<dbReference type="CDD" id="cd00082">
    <property type="entry name" value="HisKA"/>
    <property type="match status" value="1"/>
</dbReference>
<dbReference type="NCBIfam" id="NF046044">
    <property type="entry name" value="PnpS"/>
    <property type="match status" value="1"/>
</dbReference>
<dbReference type="FunFam" id="1.10.287.130:FF:000001">
    <property type="entry name" value="Two-component sensor histidine kinase"/>
    <property type="match status" value="1"/>
</dbReference>
<evidence type="ECO:0000256" key="7">
    <source>
        <dbReference type="ARBA" id="ARBA00022679"/>
    </source>
</evidence>
<dbReference type="AlphaFoldDB" id="A0A3M8DN70"/>
<dbReference type="InterPro" id="IPR005467">
    <property type="entry name" value="His_kinase_dom"/>
</dbReference>
<keyword evidence="7" id="KW-0808">Transferase</keyword>
<dbReference type="GO" id="GO:0016036">
    <property type="term" value="P:cellular response to phosphate starvation"/>
    <property type="evidence" value="ECO:0007669"/>
    <property type="project" value="TreeGrafter"/>
</dbReference>
<evidence type="ECO:0000256" key="9">
    <source>
        <dbReference type="ARBA" id="ARBA00022741"/>
    </source>
</evidence>
<dbReference type="InterPro" id="IPR029151">
    <property type="entry name" value="Sensor-like_sf"/>
</dbReference>
<gene>
    <name evidence="19" type="ORF">EDM56_10140</name>
</gene>
<dbReference type="InterPro" id="IPR004358">
    <property type="entry name" value="Sig_transdc_His_kin-like_C"/>
</dbReference>
<evidence type="ECO:0000256" key="2">
    <source>
        <dbReference type="ARBA" id="ARBA00004314"/>
    </source>
</evidence>
<dbReference type="InterPro" id="IPR000014">
    <property type="entry name" value="PAS"/>
</dbReference>
<evidence type="ECO:0000256" key="8">
    <source>
        <dbReference type="ARBA" id="ARBA00022692"/>
    </source>
</evidence>
<feature type="transmembrane region" description="Helical" evidence="15">
    <location>
        <begin position="165"/>
        <end position="185"/>
    </location>
</feature>
<evidence type="ECO:0000259" key="16">
    <source>
        <dbReference type="PROSITE" id="PS50109"/>
    </source>
</evidence>
<dbReference type="SMART" id="SM00304">
    <property type="entry name" value="HAMP"/>
    <property type="match status" value="1"/>
</dbReference>
<evidence type="ECO:0000256" key="12">
    <source>
        <dbReference type="ARBA" id="ARBA00022989"/>
    </source>
</evidence>
<dbReference type="OrthoDB" id="9813151at2"/>
<dbReference type="Pfam" id="PF00512">
    <property type="entry name" value="HisKA"/>
    <property type="match status" value="1"/>
</dbReference>
<evidence type="ECO:0000256" key="13">
    <source>
        <dbReference type="ARBA" id="ARBA00023012"/>
    </source>
</evidence>
<keyword evidence="20" id="KW-1185">Reference proteome</keyword>
<dbReference type="InterPro" id="IPR003661">
    <property type="entry name" value="HisK_dim/P_dom"/>
</dbReference>
<dbReference type="Pfam" id="PF02518">
    <property type="entry name" value="HATPase_c"/>
    <property type="match status" value="1"/>
</dbReference>
<dbReference type="FunFam" id="3.30.565.10:FF:000023">
    <property type="entry name" value="PAS domain-containing sensor histidine kinase"/>
    <property type="match status" value="1"/>
</dbReference>
<dbReference type="Gene3D" id="1.10.287.130">
    <property type="match status" value="1"/>
</dbReference>
<keyword evidence="9" id="KW-0547">Nucleotide-binding</keyword>
<accession>A0A3M8DN70</accession>
<keyword evidence="10" id="KW-0418">Kinase</keyword>
<name>A0A3M8DN70_9BACL</name>
<keyword evidence="6" id="KW-0597">Phosphoprotein</keyword>
<evidence type="ECO:0000259" key="17">
    <source>
        <dbReference type="PROSITE" id="PS50112"/>
    </source>
</evidence>
<dbReference type="PROSITE" id="PS50885">
    <property type="entry name" value="HAMP"/>
    <property type="match status" value="1"/>
</dbReference>
<dbReference type="InterPro" id="IPR003660">
    <property type="entry name" value="HAMP_dom"/>
</dbReference>
<dbReference type="Pfam" id="PF16736">
    <property type="entry name" value="sCache_like"/>
    <property type="match status" value="1"/>
</dbReference>